<gene>
    <name evidence="10" type="primary">ctaG</name>
    <name evidence="12" type="ORF">VW35_17530</name>
</gene>
<dbReference type="Pfam" id="PF04442">
    <property type="entry name" value="CtaG_Cox11"/>
    <property type="match status" value="1"/>
</dbReference>
<evidence type="ECO:0000256" key="2">
    <source>
        <dbReference type="ARBA" id="ARBA00004382"/>
    </source>
</evidence>
<reference evidence="12 13" key="1">
    <citation type="submission" date="2015-03" db="EMBL/GenBank/DDBJ databases">
        <authorList>
            <person name="Hassan Y.I."/>
            <person name="Lepp D."/>
            <person name="Zhou T."/>
        </authorList>
    </citation>
    <scope>NUCLEOTIDE SEQUENCE [LARGE SCALE GENOMIC DNA]</scope>
    <source>
        <strain evidence="12 13">GH2-10</strain>
    </source>
</reference>
<keyword evidence="9 10" id="KW-0472">Membrane</keyword>
<evidence type="ECO:0000256" key="8">
    <source>
        <dbReference type="ARBA" id="ARBA00023008"/>
    </source>
</evidence>
<organism evidence="12 13">
    <name type="scientific">Devosia soli</name>
    <dbReference type="NCBI Taxonomy" id="361041"/>
    <lineage>
        <taxon>Bacteria</taxon>
        <taxon>Pseudomonadati</taxon>
        <taxon>Pseudomonadota</taxon>
        <taxon>Alphaproteobacteria</taxon>
        <taxon>Hyphomicrobiales</taxon>
        <taxon>Devosiaceae</taxon>
        <taxon>Devosia</taxon>
    </lineage>
</organism>
<proteinExistence type="inferred from homology"/>
<feature type="topological domain" description="Cytoplasmic" evidence="10">
    <location>
        <begin position="1"/>
        <end position="15"/>
    </location>
</feature>
<evidence type="ECO:0000256" key="10">
    <source>
        <dbReference type="HAMAP-Rule" id="MF_00155"/>
    </source>
</evidence>
<dbReference type="GO" id="GO:0005507">
    <property type="term" value="F:copper ion binding"/>
    <property type="evidence" value="ECO:0007669"/>
    <property type="project" value="InterPro"/>
</dbReference>
<dbReference type="SUPFAM" id="SSF110111">
    <property type="entry name" value="Ctag/Cox11"/>
    <property type="match status" value="1"/>
</dbReference>
<dbReference type="FunFam" id="2.60.370.10:FF:000001">
    <property type="entry name" value="COX11 cytochrome c oxidase assembly homolog"/>
    <property type="match status" value="1"/>
</dbReference>
<dbReference type="GO" id="GO:0005886">
    <property type="term" value="C:plasma membrane"/>
    <property type="evidence" value="ECO:0007669"/>
    <property type="project" value="UniProtKB-SubCell"/>
</dbReference>
<dbReference type="InterPro" id="IPR007533">
    <property type="entry name" value="Cyt_c_oxidase_assmbl_CtaG"/>
</dbReference>
<evidence type="ECO:0000256" key="4">
    <source>
        <dbReference type="ARBA" id="ARBA00015384"/>
    </source>
</evidence>
<dbReference type="NCBIfam" id="NF003465">
    <property type="entry name" value="PRK05089.1"/>
    <property type="match status" value="1"/>
</dbReference>
<evidence type="ECO:0000256" key="7">
    <source>
        <dbReference type="ARBA" id="ARBA00022989"/>
    </source>
</evidence>
<dbReference type="AlphaFoldDB" id="A0A0F5L2K0"/>
<comment type="subcellular location">
    <subcellularLocation>
        <location evidence="2 10">Cell inner membrane</location>
        <topology evidence="2 10">Single-pass type II membrane protein</topology>
        <orientation evidence="2 10">Periplasmic side</orientation>
    </subcellularLocation>
</comment>
<dbReference type="EMBL" id="LAJG01000042">
    <property type="protein sequence ID" value="KKB76573.1"/>
    <property type="molecule type" value="Genomic_DNA"/>
</dbReference>
<dbReference type="OrthoDB" id="9804841at2"/>
<evidence type="ECO:0000313" key="13">
    <source>
        <dbReference type="Proteomes" id="UP000033514"/>
    </source>
</evidence>
<dbReference type="HAMAP" id="MF_00155">
    <property type="entry name" value="CtaG"/>
    <property type="match status" value="1"/>
</dbReference>
<comment type="caution">
    <text evidence="12">The sequence shown here is derived from an EMBL/GenBank/DDBJ whole genome shotgun (WGS) entry which is preliminary data.</text>
</comment>
<keyword evidence="7 10" id="KW-1133">Transmembrane helix</keyword>
<dbReference type="PIRSF" id="PIRSF005413">
    <property type="entry name" value="COX11"/>
    <property type="match status" value="1"/>
</dbReference>
<keyword evidence="10" id="KW-0997">Cell inner membrane</keyword>
<accession>A0A0F5L2K0</accession>
<evidence type="ECO:0000256" key="3">
    <source>
        <dbReference type="ARBA" id="ARBA00009620"/>
    </source>
</evidence>
<dbReference type="PATRIC" id="fig|361041.3.peg.2911"/>
<keyword evidence="13" id="KW-1185">Reference proteome</keyword>
<comment type="similarity">
    <text evidence="3 10">Belongs to the COX11/CtaG family.</text>
</comment>
<evidence type="ECO:0000256" key="11">
    <source>
        <dbReference type="SAM" id="Phobius"/>
    </source>
</evidence>
<dbReference type="Gene3D" id="2.60.370.10">
    <property type="entry name" value="Ctag/Cox11"/>
    <property type="match status" value="1"/>
</dbReference>
<dbReference type="Proteomes" id="UP000033514">
    <property type="component" value="Unassembled WGS sequence"/>
</dbReference>
<keyword evidence="10" id="KW-1003">Cell membrane</keyword>
<evidence type="ECO:0000256" key="9">
    <source>
        <dbReference type="ARBA" id="ARBA00023136"/>
    </source>
</evidence>
<sequence length="188" mass="20398">MTTIAPENTPNTAGKRNRRVGVMLAGMAAGMVGLAFASVPLYQLFCQVTGYGGTTQTADANPKGVIAREMKVLFDVNVESSLPWTVRPAAPITDKIGQVDTVNYVATNNSDKPITGQAIFNVVPEKAGVYFNKIECFCFTEQTLQPGETVDMPIVFFVDPDLDENHELNTIKEITLSYTFYASDSEGS</sequence>
<protein>
    <recommendedName>
        <fullName evidence="4 10">Cytochrome c oxidase assembly protein CtaG</fullName>
    </recommendedName>
</protein>
<feature type="transmembrane region" description="Helical" evidence="11">
    <location>
        <begin position="20"/>
        <end position="42"/>
    </location>
</feature>
<name>A0A0F5L2K0_9HYPH</name>
<feature type="topological domain" description="Periplasmic" evidence="10">
    <location>
        <begin position="39"/>
        <end position="188"/>
    </location>
</feature>
<dbReference type="InterPro" id="IPR023471">
    <property type="entry name" value="CtaG/Cox11_dom_sf"/>
</dbReference>
<evidence type="ECO:0000313" key="12">
    <source>
        <dbReference type="EMBL" id="KKB76573.1"/>
    </source>
</evidence>
<keyword evidence="5 10" id="KW-0812">Transmembrane</keyword>
<dbReference type="RefSeq" id="WP_046144362.1">
    <property type="nucleotide sequence ID" value="NZ_LAJG01000042.1"/>
</dbReference>
<keyword evidence="8 10" id="KW-0186">Copper</keyword>
<dbReference type="PANTHER" id="PTHR21320:SF3">
    <property type="entry name" value="CYTOCHROME C OXIDASE ASSEMBLY PROTEIN COX11, MITOCHONDRIAL-RELATED"/>
    <property type="match status" value="1"/>
</dbReference>
<comment type="function">
    <text evidence="1 10">Exerts its effect at some terminal stage of cytochrome c oxidase synthesis, probably by being involved in the insertion of the copper B into subunit I.</text>
</comment>
<keyword evidence="6 10" id="KW-0735">Signal-anchor</keyword>
<evidence type="ECO:0000256" key="1">
    <source>
        <dbReference type="ARBA" id="ARBA00004007"/>
    </source>
</evidence>
<dbReference type="PANTHER" id="PTHR21320">
    <property type="entry name" value="CYTOCHROME C OXIDASE ASSEMBLY PROTEIN COX11-RELATED"/>
    <property type="match status" value="1"/>
</dbReference>
<evidence type="ECO:0000256" key="5">
    <source>
        <dbReference type="ARBA" id="ARBA00022692"/>
    </source>
</evidence>
<dbReference type="STRING" id="361041.VW35_17530"/>
<evidence type="ECO:0000256" key="6">
    <source>
        <dbReference type="ARBA" id="ARBA00022968"/>
    </source>
</evidence>
<dbReference type="GO" id="GO:0008535">
    <property type="term" value="P:respiratory chain complex IV assembly"/>
    <property type="evidence" value="ECO:0007669"/>
    <property type="project" value="UniProtKB-UniRule"/>
</dbReference>